<feature type="domain" description="Phosphoribosyltransferase" evidence="2">
    <location>
        <begin position="139"/>
        <end position="229"/>
    </location>
</feature>
<dbReference type="Pfam" id="PF00156">
    <property type="entry name" value="Pribosyltran"/>
    <property type="match status" value="1"/>
</dbReference>
<evidence type="ECO:0000313" key="3">
    <source>
        <dbReference type="EMBL" id="KKR91186.1"/>
    </source>
</evidence>
<dbReference type="EMBL" id="LCAN01000044">
    <property type="protein sequence ID" value="KKR91186.1"/>
    <property type="molecule type" value="Genomic_DNA"/>
</dbReference>
<dbReference type="PANTHER" id="PTHR47505">
    <property type="entry name" value="DNA UTILIZATION PROTEIN YHGH"/>
    <property type="match status" value="1"/>
</dbReference>
<accession>A0A0G0UUJ3</accession>
<reference evidence="3 4" key="1">
    <citation type="journal article" date="2015" name="Nature">
        <title>rRNA introns, odd ribosomes, and small enigmatic genomes across a large radiation of phyla.</title>
        <authorList>
            <person name="Brown C.T."/>
            <person name="Hug L.A."/>
            <person name="Thomas B.C."/>
            <person name="Sharon I."/>
            <person name="Castelle C.J."/>
            <person name="Singh A."/>
            <person name="Wilkins M.J."/>
            <person name="Williams K.H."/>
            <person name="Banfield J.F."/>
        </authorList>
    </citation>
    <scope>NUCLEOTIDE SEQUENCE [LARGE SCALE GENOMIC DNA]</scope>
</reference>
<evidence type="ECO:0000259" key="2">
    <source>
        <dbReference type="Pfam" id="PF00156"/>
    </source>
</evidence>
<dbReference type="CDD" id="cd06223">
    <property type="entry name" value="PRTases_typeI"/>
    <property type="match status" value="1"/>
</dbReference>
<proteinExistence type="inferred from homology"/>
<dbReference type="SUPFAM" id="SSF53271">
    <property type="entry name" value="PRTase-like"/>
    <property type="match status" value="1"/>
</dbReference>
<dbReference type="InterPro" id="IPR051910">
    <property type="entry name" value="ComF/GntX_DNA_util-trans"/>
</dbReference>
<dbReference type="GO" id="GO:0016740">
    <property type="term" value="F:transferase activity"/>
    <property type="evidence" value="ECO:0007669"/>
    <property type="project" value="UniProtKB-KW"/>
</dbReference>
<sequence length="230" mass="25316">MSLLEAAIGWVAPPQCIACGAEGSSLCLGCSTSEIVPYGERCWLCNGLGPSGRACTACRFSSPLHVWITTSYDGTARQLIKAYKFDHQRAAAVVLSQLMAETFFDFNHQDAPKRQNYLLVPVPTATSRIRQRSFGHSELLARKLALRLGLQYANALGRKGQSRQVGAKRAKRLIQPKANYFVRRQRLIKDRNILLIDDVVSTGATIKAVTKILRAAGAKQVDALVFAKRL</sequence>
<gene>
    <name evidence="3" type="ORF">UU41_C0044G0008</name>
</gene>
<dbReference type="PANTHER" id="PTHR47505:SF1">
    <property type="entry name" value="DNA UTILIZATION PROTEIN YHGH"/>
    <property type="match status" value="1"/>
</dbReference>
<comment type="similarity">
    <text evidence="1">Belongs to the ComF/GntX family.</text>
</comment>
<dbReference type="Proteomes" id="UP000034961">
    <property type="component" value="Unassembled WGS sequence"/>
</dbReference>
<name>A0A0G0UUJ3_9BACT</name>
<protein>
    <submittedName>
        <fullName evidence="3">Phosphoribosyl transferase domain protein</fullName>
    </submittedName>
</protein>
<keyword evidence="3" id="KW-0808">Transferase</keyword>
<dbReference type="AlphaFoldDB" id="A0A0G0UUJ3"/>
<dbReference type="InterPro" id="IPR029057">
    <property type="entry name" value="PRTase-like"/>
</dbReference>
<organism evidence="3 4">
    <name type="scientific">Candidatus Roizmanbacteria bacterium GW2011_GWA1_41_13</name>
    <dbReference type="NCBI Taxonomy" id="1618474"/>
    <lineage>
        <taxon>Bacteria</taxon>
        <taxon>Candidatus Roizmaniibacteriota</taxon>
    </lineage>
</organism>
<evidence type="ECO:0000313" key="4">
    <source>
        <dbReference type="Proteomes" id="UP000034961"/>
    </source>
</evidence>
<evidence type="ECO:0000256" key="1">
    <source>
        <dbReference type="ARBA" id="ARBA00008007"/>
    </source>
</evidence>
<dbReference type="Gene3D" id="3.40.50.2020">
    <property type="match status" value="1"/>
</dbReference>
<dbReference type="InterPro" id="IPR000836">
    <property type="entry name" value="PRTase_dom"/>
</dbReference>
<comment type="caution">
    <text evidence="3">The sequence shown here is derived from an EMBL/GenBank/DDBJ whole genome shotgun (WGS) entry which is preliminary data.</text>
</comment>